<dbReference type="PANTHER" id="PTHR46191:SF2">
    <property type="entry name" value="HALOACID DEHALOGENASE-LIKE HYDROLASE DOMAIN-CONTAINING PROTEIN 3"/>
    <property type="match status" value="1"/>
</dbReference>
<dbReference type="InterPro" id="IPR036412">
    <property type="entry name" value="HAD-like_sf"/>
</dbReference>
<dbReference type="EMBL" id="JBHSQV010000163">
    <property type="protein sequence ID" value="MFC5987459.1"/>
    <property type="molecule type" value="Genomic_DNA"/>
</dbReference>
<dbReference type="Proteomes" id="UP001596250">
    <property type="component" value="Unassembled WGS sequence"/>
</dbReference>
<dbReference type="InterPro" id="IPR044924">
    <property type="entry name" value="HAD-SF_hydro_IA_REG-2-like_cap"/>
</dbReference>
<dbReference type="InterPro" id="IPR051828">
    <property type="entry name" value="HAD-like_hydrolase_domain"/>
</dbReference>
<reference evidence="2" key="1">
    <citation type="journal article" date="2019" name="Int. J. Syst. Evol. Microbiol.">
        <title>The Global Catalogue of Microorganisms (GCM) 10K type strain sequencing project: providing services to taxonomists for standard genome sequencing and annotation.</title>
        <authorList>
            <consortium name="The Broad Institute Genomics Platform"/>
            <consortium name="The Broad Institute Genome Sequencing Center for Infectious Disease"/>
            <person name="Wu L."/>
            <person name="Ma J."/>
        </authorList>
    </citation>
    <scope>NUCLEOTIDE SEQUENCE [LARGE SCALE GENOMIC DNA]</scope>
    <source>
        <strain evidence="2">CCM 8749</strain>
    </source>
</reference>
<dbReference type="Gene3D" id="3.40.50.1000">
    <property type="entry name" value="HAD superfamily/HAD-like"/>
    <property type="match status" value="1"/>
</dbReference>
<evidence type="ECO:0000313" key="1">
    <source>
        <dbReference type="EMBL" id="MFC5987459.1"/>
    </source>
</evidence>
<comment type="caution">
    <text evidence="1">The sequence shown here is derived from an EMBL/GenBank/DDBJ whole genome shotgun (WGS) entry which is preliminary data.</text>
</comment>
<dbReference type="InterPro" id="IPR023214">
    <property type="entry name" value="HAD_sf"/>
</dbReference>
<dbReference type="Pfam" id="PF00702">
    <property type="entry name" value="Hydrolase"/>
    <property type="match status" value="1"/>
</dbReference>
<sequence length="248" mass="28160">MGMRKSLASYQAVFLDAGDTLITTPDSYKAFKTCLDGKGLKTDEREVRKLLAAAIERYYYRKEKDEYAVCSPDSDRNYWIGIYEAVLSGLGAQQYLETVEIVRLCNELYELFVSPELYVLFEDVLPALERFSREGYRLGIVSNFAPTLHDILRHLNVLHYFDPIIVSTEVGLEKPNPAMFRLALEQAKLEGTDVLFVGDHEVNDIWAAERAGMDAVQIVRYPDQSGEGEIIHTLIDLFTIGGQIREYG</sequence>
<dbReference type="Gene3D" id="1.10.150.720">
    <property type="entry name" value="Haloacid dehalogenase-like hydrolase"/>
    <property type="match status" value="1"/>
</dbReference>
<dbReference type="SFLD" id="SFLDG01129">
    <property type="entry name" value="C1.5:_HAD__Beta-PGM__Phosphata"/>
    <property type="match status" value="1"/>
</dbReference>
<keyword evidence="1" id="KW-0378">Hydrolase</keyword>
<dbReference type="SFLD" id="SFLDS00003">
    <property type="entry name" value="Haloacid_Dehalogenase"/>
    <property type="match status" value="1"/>
</dbReference>
<name>A0ABW1IR46_9BACL</name>
<dbReference type="NCBIfam" id="TIGR01549">
    <property type="entry name" value="HAD-SF-IA-v1"/>
    <property type="match status" value="1"/>
</dbReference>
<dbReference type="PRINTS" id="PR00413">
    <property type="entry name" value="HADHALOGNASE"/>
</dbReference>
<evidence type="ECO:0000313" key="2">
    <source>
        <dbReference type="Proteomes" id="UP001596250"/>
    </source>
</evidence>
<keyword evidence="2" id="KW-1185">Reference proteome</keyword>
<protein>
    <submittedName>
        <fullName evidence="1">HAD-IA family hydrolase</fullName>
    </submittedName>
</protein>
<proteinExistence type="predicted"/>
<dbReference type="GO" id="GO:0016787">
    <property type="term" value="F:hydrolase activity"/>
    <property type="evidence" value="ECO:0007669"/>
    <property type="project" value="UniProtKB-KW"/>
</dbReference>
<organism evidence="1 2">
    <name type="scientific">Marinicrinis lubricantis</name>
    <dbReference type="NCBI Taxonomy" id="2086470"/>
    <lineage>
        <taxon>Bacteria</taxon>
        <taxon>Bacillati</taxon>
        <taxon>Bacillota</taxon>
        <taxon>Bacilli</taxon>
        <taxon>Bacillales</taxon>
        <taxon>Paenibacillaceae</taxon>
    </lineage>
</organism>
<accession>A0ABW1IR46</accession>
<gene>
    <name evidence="1" type="ORF">ACFPXP_13700</name>
</gene>
<dbReference type="PANTHER" id="PTHR46191">
    <property type="match status" value="1"/>
</dbReference>
<dbReference type="InterPro" id="IPR006439">
    <property type="entry name" value="HAD-SF_hydro_IA"/>
</dbReference>
<dbReference type="RefSeq" id="WP_379894843.1">
    <property type="nucleotide sequence ID" value="NZ_CBCSCT010000040.1"/>
</dbReference>
<dbReference type="SUPFAM" id="SSF56784">
    <property type="entry name" value="HAD-like"/>
    <property type="match status" value="1"/>
</dbReference>